<keyword evidence="5" id="KW-0812">Transmembrane</keyword>
<keyword evidence="3" id="KW-0862">Zinc</keyword>
<comment type="caution">
    <text evidence="7">The sequence shown here is derived from an EMBL/GenBank/DDBJ whole genome shotgun (WGS) entry which is preliminary data.</text>
</comment>
<sequence>MNWATIISVFYYTLIIVLIYLAGGLLYLAVSELAACFWRWRAKRILDSVPDVPYLPLPDQEASTGGEGGPSSSSSCVICIAEYARGEGRFVMPGCGHAFHRGCIAEWLRQGKTTCPICRATAIVVVPPAGEEKVVAAVAVSTAEDMV</sequence>
<organism evidence="7 8">
    <name type="scientific">Miscanthus lutarioriparius</name>
    <dbReference type="NCBI Taxonomy" id="422564"/>
    <lineage>
        <taxon>Eukaryota</taxon>
        <taxon>Viridiplantae</taxon>
        <taxon>Streptophyta</taxon>
        <taxon>Embryophyta</taxon>
        <taxon>Tracheophyta</taxon>
        <taxon>Spermatophyta</taxon>
        <taxon>Magnoliopsida</taxon>
        <taxon>Liliopsida</taxon>
        <taxon>Poales</taxon>
        <taxon>Poaceae</taxon>
        <taxon>PACMAD clade</taxon>
        <taxon>Panicoideae</taxon>
        <taxon>Andropogonodae</taxon>
        <taxon>Andropogoneae</taxon>
        <taxon>Saccharinae</taxon>
        <taxon>Miscanthus</taxon>
    </lineage>
</organism>
<evidence type="ECO:0000256" key="2">
    <source>
        <dbReference type="ARBA" id="ARBA00022771"/>
    </source>
</evidence>
<keyword evidence="5" id="KW-1133">Transmembrane helix</keyword>
<gene>
    <name evidence="7" type="ORF">NCGR_LOCUS42152</name>
</gene>
<evidence type="ECO:0000256" key="1">
    <source>
        <dbReference type="ARBA" id="ARBA00022723"/>
    </source>
</evidence>
<dbReference type="InterPro" id="IPR001841">
    <property type="entry name" value="Znf_RING"/>
</dbReference>
<evidence type="ECO:0000313" key="7">
    <source>
        <dbReference type="EMBL" id="CAD6258684.1"/>
    </source>
</evidence>
<evidence type="ECO:0000313" key="8">
    <source>
        <dbReference type="Proteomes" id="UP000604825"/>
    </source>
</evidence>
<evidence type="ECO:0000259" key="6">
    <source>
        <dbReference type="PROSITE" id="PS50089"/>
    </source>
</evidence>
<dbReference type="InterPro" id="IPR013083">
    <property type="entry name" value="Znf_RING/FYVE/PHD"/>
</dbReference>
<dbReference type="InterPro" id="IPR052788">
    <property type="entry name" value="RING-type_E3_ligase_ATL"/>
</dbReference>
<dbReference type="Pfam" id="PF13639">
    <property type="entry name" value="zf-RING_2"/>
    <property type="match status" value="1"/>
</dbReference>
<feature type="transmembrane region" description="Helical" evidence="5">
    <location>
        <begin position="6"/>
        <end position="30"/>
    </location>
</feature>
<accession>A0A811QJX7</accession>
<evidence type="ECO:0000256" key="5">
    <source>
        <dbReference type="SAM" id="Phobius"/>
    </source>
</evidence>
<dbReference type="AlphaFoldDB" id="A0A811QJX7"/>
<dbReference type="PROSITE" id="PS50089">
    <property type="entry name" value="ZF_RING_2"/>
    <property type="match status" value="1"/>
</dbReference>
<evidence type="ECO:0000256" key="3">
    <source>
        <dbReference type="ARBA" id="ARBA00022833"/>
    </source>
</evidence>
<keyword evidence="2 4" id="KW-0863">Zinc-finger</keyword>
<protein>
    <recommendedName>
        <fullName evidence="6">RING-type domain-containing protein</fullName>
    </recommendedName>
</protein>
<keyword evidence="8" id="KW-1185">Reference proteome</keyword>
<evidence type="ECO:0000256" key="4">
    <source>
        <dbReference type="PROSITE-ProRule" id="PRU00175"/>
    </source>
</evidence>
<feature type="domain" description="RING-type" evidence="6">
    <location>
        <begin position="76"/>
        <end position="119"/>
    </location>
</feature>
<proteinExistence type="predicted"/>
<dbReference type="GO" id="GO:0008270">
    <property type="term" value="F:zinc ion binding"/>
    <property type="evidence" value="ECO:0007669"/>
    <property type="project" value="UniProtKB-KW"/>
</dbReference>
<name>A0A811QJX7_9POAL</name>
<dbReference type="PANTHER" id="PTHR45798">
    <property type="entry name" value="RING-H2 FINGER PROTEIN ATL61-RELATED-RELATED"/>
    <property type="match status" value="1"/>
</dbReference>
<dbReference type="SMART" id="SM00184">
    <property type="entry name" value="RING"/>
    <property type="match status" value="1"/>
</dbReference>
<dbReference type="Proteomes" id="UP000604825">
    <property type="component" value="Unassembled WGS sequence"/>
</dbReference>
<reference evidence="7" key="1">
    <citation type="submission" date="2020-10" db="EMBL/GenBank/DDBJ databases">
        <authorList>
            <person name="Han B."/>
            <person name="Lu T."/>
            <person name="Zhao Q."/>
            <person name="Huang X."/>
            <person name="Zhao Y."/>
        </authorList>
    </citation>
    <scope>NUCLEOTIDE SEQUENCE</scope>
</reference>
<dbReference type="PANTHER" id="PTHR45798:SF92">
    <property type="entry name" value="RING-TYPE DOMAIN-CONTAINING PROTEIN"/>
    <property type="match status" value="1"/>
</dbReference>
<dbReference type="EMBL" id="CAJGYO010000010">
    <property type="protein sequence ID" value="CAD6258684.1"/>
    <property type="molecule type" value="Genomic_DNA"/>
</dbReference>
<dbReference type="Gene3D" id="3.30.40.10">
    <property type="entry name" value="Zinc/RING finger domain, C3HC4 (zinc finger)"/>
    <property type="match status" value="1"/>
</dbReference>
<keyword evidence="5" id="KW-0472">Membrane</keyword>
<dbReference type="OrthoDB" id="644023at2759"/>
<dbReference type="SUPFAM" id="SSF57850">
    <property type="entry name" value="RING/U-box"/>
    <property type="match status" value="1"/>
</dbReference>
<keyword evidence="1" id="KW-0479">Metal-binding</keyword>